<feature type="transmembrane region" description="Helical" evidence="8">
    <location>
        <begin position="39"/>
        <end position="64"/>
    </location>
</feature>
<evidence type="ECO:0000313" key="9">
    <source>
        <dbReference type="EMBL" id="MBK1659698.1"/>
    </source>
</evidence>
<keyword evidence="8" id="KW-1133">Transmembrane helix</keyword>
<sequence length="379" mass="40822">MAAAARSSPPRWPPRRPGCQDAAGATRDAAPGGEALPDWLLPLLVPLVAMLAGALLAGAIALAARPRGGGEGMLLLAERMEALSDRLDTAVAAQNERLSRALAESADRTQDSARRIHERLAVIDAARANIEALGGQVTTLAQILGNKQARGAFGEVQLRDMLADRLPADGWAWQHTLANGTRCDALIRLPFPPGPIAVDSKFPLEAWQALRRAQDDHARSQAERRLAADIRRHVDDVARKYICPGETAEGALVFLPSEALHADLHALFGALVQDAARKGVYLVSPGTLWAVLGAMRALMRDVRLRAEAQQLRREVARLAAETERLDQRVANLKRHFAEMQADVQQIEITAQRITAAGARIEAVEMDPPATPAPPARAAE</sequence>
<feature type="coiled-coil region" evidence="6">
    <location>
        <begin position="301"/>
        <end position="349"/>
    </location>
</feature>
<keyword evidence="5" id="KW-0233">DNA recombination</keyword>
<comment type="function">
    <text evidence="1">Involved in DNA recombination.</text>
</comment>
<feature type="region of interest" description="Disordered" evidence="7">
    <location>
        <begin position="1"/>
        <end position="29"/>
    </location>
</feature>
<dbReference type="InterPro" id="IPR003798">
    <property type="entry name" value="DNA_recombination_RmuC"/>
</dbReference>
<keyword evidence="4 6" id="KW-0175">Coiled coil</keyword>
<protein>
    <recommendedName>
        <fullName evidence="3">DNA recombination protein RmuC homolog</fullName>
    </recommendedName>
</protein>
<keyword evidence="8" id="KW-0472">Membrane</keyword>
<comment type="caution">
    <text evidence="9">The sequence shown here is derived from an EMBL/GenBank/DDBJ whole genome shotgun (WGS) entry which is preliminary data.</text>
</comment>
<evidence type="ECO:0000256" key="6">
    <source>
        <dbReference type="SAM" id="Coils"/>
    </source>
</evidence>
<comment type="similarity">
    <text evidence="2">Belongs to the RmuC family.</text>
</comment>
<evidence type="ECO:0000256" key="1">
    <source>
        <dbReference type="ARBA" id="ARBA00003416"/>
    </source>
</evidence>
<evidence type="ECO:0000313" key="10">
    <source>
        <dbReference type="Proteomes" id="UP000697995"/>
    </source>
</evidence>
<dbReference type="EMBL" id="NRSG01000118">
    <property type="protein sequence ID" value="MBK1659698.1"/>
    <property type="molecule type" value="Genomic_DNA"/>
</dbReference>
<evidence type="ECO:0000256" key="8">
    <source>
        <dbReference type="SAM" id="Phobius"/>
    </source>
</evidence>
<organism evidence="9 10">
    <name type="scientific">Paracraurococcus ruber</name>
    <dbReference type="NCBI Taxonomy" id="77675"/>
    <lineage>
        <taxon>Bacteria</taxon>
        <taxon>Pseudomonadati</taxon>
        <taxon>Pseudomonadota</taxon>
        <taxon>Alphaproteobacteria</taxon>
        <taxon>Acetobacterales</taxon>
        <taxon>Roseomonadaceae</taxon>
        <taxon>Paracraurococcus</taxon>
    </lineage>
</organism>
<evidence type="ECO:0000256" key="5">
    <source>
        <dbReference type="ARBA" id="ARBA00023172"/>
    </source>
</evidence>
<dbReference type="Proteomes" id="UP000697995">
    <property type="component" value="Unassembled WGS sequence"/>
</dbReference>
<evidence type="ECO:0000256" key="7">
    <source>
        <dbReference type="SAM" id="MobiDB-lite"/>
    </source>
</evidence>
<name>A0ABS1CZ73_9PROT</name>
<evidence type="ECO:0000256" key="4">
    <source>
        <dbReference type="ARBA" id="ARBA00023054"/>
    </source>
</evidence>
<dbReference type="PANTHER" id="PTHR30563:SF0">
    <property type="entry name" value="DNA RECOMBINATION PROTEIN RMUC"/>
    <property type="match status" value="1"/>
</dbReference>
<keyword evidence="10" id="KW-1185">Reference proteome</keyword>
<proteinExistence type="inferred from homology"/>
<dbReference type="Pfam" id="PF02646">
    <property type="entry name" value="RmuC"/>
    <property type="match status" value="1"/>
</dbReference>
<dbReference type="Gene3D" id="1.20.5.170">
    <property type="match status" value="1"/>
</dbReference>
<dbReference type="PANTHER" id="PTHR30563">
    <property type="entry name" value="DNA RECOMBINATION PROTEIN RMUC"/>
    <property type="match status" value="1"/>
</dbReference>
<keyword evidence="8" id="KW-0812">Transmembrane</keyword>
<reference evidence="9 10" key="1">
    <citation type="journal article" date="2020" name="Microorganisms">
        <title>Osmotic Adaptation and Compatible Solute Biosynthesis of Phototrophic Bacteria as Revealed from Genome Analyses.</title>
        <authorList>
            <person name="Imhoff J.F."/>
            <person name="Rahn T."/>
            <person name="Kunzel S."/>
            <person name="Keller A."/>
            <person name="Neulinger S.C."/>
        </authorList>
    </citation>
    <scope>NUCLEOTIDE SEQUENCE [LARGE SCALE GENOMIC DNA]</scope>
    <source>
        <strain evidence="9 10">DSM 15382</strain>
    </source>
</reference>
<evidence type="ECO:0000256" key="3">
    <source>
        <dbReference type="ARBA" id="ARBA00021840"/>
    </source>
</evidence>
<accession>A0ABS1CZ73</accession>
<evidence type="ECO:0000256" key="2">
    <source>
        <dbReference type="ARBA" id="ARBA00009840"/>
    </source>
</evidence>
<gene>
    <name evidence="9" type="ORF">CKO45_15805</name>
</gene>